<dbReference type="PANTHER" id="PTHR12832:SF34">
    <property type="entry name" value="T-COMPLEX PROTEIN 11"/>
    <property type="match status" value="1"/>
</dbReference>
<evidence type="ECO:0000313" key="5">
    <source>
        <dbReference type="Proteomes" id="UP000886885"/>
    </source>
</evidence>
<protein>
    <recommendedName>
        <fullName evidence="6">T-complex protein 11</fullName>
    </recommendedName>
</protein>
<evidence type="ECO:0000256" key="1">
    <source>
        <dbReference type="ARBA" id="ARBA00010954"/>
    </source>
</evidence>
<evidence type="ECO:0000313" key="4">
    <source>
        <dbReference type="EMBL" id="KAG6781974.1"/>
    </source>
</evidence>
<evidence type="ECO:0000256" key="3">
    <source>
        <dbReference type="SAM" id="MobiDB-lite"/>
    </source>
</evidence>
<comment type="caution">
    <text evidence="4">The sequence shown here is derived from an EMBL/GenBank/DDBJ whole genome shotgun (WGS) entry which is preliminary data.</text>
</comment>
<dbReference type="InterPro" id="IPR008862">
    <property type="entry name" value="Tcp11"/>
</dbReference>
<feature type="compositionally biased region" description="Low complexity" evidence="3">
    <location>
        <begin position="1"/>
        <end position="18"/>
    </location>
</feature>
<feature type="region of interest" description="Disordered" evidence="3">
    <location>
        <begin position="183"/>
        <end position="204"/>
    </location>
</feature>
<comment type="similarity">
    <text evidence="1">Belongs to the TCP11 family.</text>
</comment>
<feature type="compositionally biased region" description="Basic and acidic residues" evidence="3">
    <location>
        <begin position="195"/>
        <end position="204"/>
    </location>
</feature>
<gene>
    <name evidence="4" type="ORF">POTOM_011360</name>
</gene>
<feature type="region of interest" description="Disordered" evidence="3">
    <location>
        <begin position="393"/>
        <end position="419"/>
    </location>
</feature>
<dbReference type="Pfam" id="PF05794">
    <property type="entry name" value="Tcp11"/>
    <property type="match status" value="1"/>
</dbReference>
<proteinExistence type="inferred from homology"/>
<dbReference type="Proteomes" id="UP000886885">
    <property type="component" value="Chromosome 3A"/>
</dbReference>
<keyword evidence="5" id="KW-1185">Reference proteome</keyword>
<name>A0A8X8D879_POPTO</name>
<dbReference type="OrthoDB" id="276323at2759"/>
<organism evidence="4 5">
    <name type="scientific">Populus tomentosa</name>
    <name type="common">Chinese white poplar</name>
    <dbReference type="NCBI Taxonomy" id="118781"/>
    <lineage>
        <taxon>Eukaryota</taxon>
        <taxon>Viridiplantae</taxon>
        <taxon>Streptophyta</taxon>
        <taxon>Embryophyta</taxon>
        <taxon>Tracheophyta</taxon>
        <taxon>Spermatophyta</taxon>
        <taxon>Magnoliopsida</taxon>
        <taxon>eudicotyledons</taxon>
        <taxon>Gunneridae</taxon>
        <taxon>Pentapetalae</taxon>
        <taxon>rosids</taxon>
        <taxon>fabids</taxon>
        <taxon>Malpighiales</taxon>
        <taxon>Salicaceae</taxon>
        <taxon>Saliceae</taxon>
        <taxon>Populus</taxon>
    </lineage>
</organism>
<feature type="region of interest" description="Disordered" evidence="3">
    <location>
        <begin position="624"/>
        <end position="644"/>
    </location>
</feature>
<dbReference type="GO" id="GO:0007165">
    <property type="term" value="P:signal transduction"/>
    <property type="evidence" value="ECO:0007669"/>
    <property type="project" value="TreeGrafter"/>
</dbReference>
<sequence>MDIGAESSSPSSPSPEAGVVGGGVVIDFPVSDKVSFSSPRRIPKNLQKRLLEAKTPTTSSVEEIEAKLRHAHLRRQQFYEKLSSKARPKPRSPSQCLSHEEDLAQRLEAKLHAAEQKRLSILEKAQMRLARLDELRQAAKTGVEMRFERERERLGTKVELRVQQAEANRMLMLKAYRQRRATLKERTSQSLSRRMARESKYKERVRAAINQKRAAAEKKRMGLLEAEKRRACARVLQVQRVARSVSHQREIERRRMRDKLEDRLQRAKRQRAEYLRQRGRQHSSVRVNWNKMHKQADLLSRKLARCWRQFLRSRRTTIDLAKDYDALKINENCVKSMPFEQLARLIESTGTLQTVKALLDRVESRFRVSMAVATMDHPSSLENIDHLLKRVATPKKRRTTPRSSMRSREAKRVGTTRESARSAATLSRYPVRIVLCAYMILGHPDAVFSGQGQREIALAKSAEDFIREFELLIRIILDGPMHSSDEDSESMSPKRCTFKSQLAAFDKEWCSYLNCFVVWKVKDAQSLEEDLVRAACQLELSMIQKCKLTPEGSTDALTHDMKAIQKQVTEDQKLLREKVQHLSGDAGIQHMEAALSETRSRYFQAKENGSPVGSPIIHFLSPSMPPSSPSVTGSANRNNVGDGIERPSRVVRSLFREDTSSAKEPASSATSSSYFDGQSGSAVGKSITENELIINEFLHEQRHGFKDRFNLADKDENSLKAKVRETMEAAFWDSVLESMKQDEPNYEWVVQLVGEVRDEIQELAPESWKQEIVESIDPDLLAQVLRSGNMDVGYCGKILEFALVTLQKLSSLAHEDEMKALHQKMLKELAETCQTQDESKYSHIATLIKGLRFVLQQIQALKQEISKARIRMMEPLLTGPAALDYLRKAFANHYGSDSDSCNSLPLTMQWLSSVKSSEDHEWEEHKNSLFALKSHDSSSRVFVPLTTLRTGGNFLVKTNERAIGSSSVASETDNQQPEPECTGERVDLLVRLGLLKLVSGVSGLTKEALPETFMLNLFRLRAVQAQIQKIIVISTRQVIHLWNVTSLFSNNSMHFGDCILVCRQTLLMEQAVTSSADMESVLLECSNKLSEVLDRVDDAGIEEIIEVVGGLLQVDNKVVDEEKLKPRKIVMSRMLAKSLQAGDPIFEKVSRAVYLALRGIVLGGSGPRGRKLVEMALRQIGAVMLTKRVVAAAEVLVVAATVSTGIHRPWYVNLTDNL</sequence>
<dbReference type="AlphaFoldDB" id="A0A8X8D879"/>
<dbReference type="PANTHER" id="PTHR12832">
    <property type="entry name" value="TESTIS-SPECIFIC PROTEIN PBS13 T-COMPLEX 11"/>
    <property type="match status" value="1"/>
</dbReference>
<feature type="region of interest" description="Disordered" evidence="3">
    <location>
        <begin position="1"/>
        <end position="22"/>
    </location>
</feature>
<keyword evidence="2" id="KW-0175">Coiled coil</keyword>
<evidence type="ECO:0008006" key="6">
    <source>
        <dbReference type="Google" id="ProtNLM"/>
    </source>
</evidence>
<feature type="region of interest" description="Disordered" evidence="3">
    <location>
        <begin position="656"/>
        <end position="678"/>
    </location>
</feature>
<accession>A0A8X8D879</accession>
<feature type="coiled-coil region" evidence="2">
    <location>
        <begin position="97"/>
        <end position="124"/>
    </location>
</feature>
<reference evidence="4" key="1">
    <citation type="journal article" date="2020" name="bioRxiv">
        <title>Hybrid origin of Populus tomentosa Carr. identified through genome sequencing and phylogenomic analysis.</title>
        <authorList>
            <person name="An X."/>
            <person name="Gao K."/>
            <person name="Chen Z."/>
            <person name="Li J."/>
            <person name="Yang X."/>
            <person name="Yang X."/>
            <person name="Zhou J."/>
            <person name="Guo T."/>
            <person name="Zhao T."/>
            <person name="Huang S."/>
            <person name="Miao D."/>
            <person name="Khan W.U."/>
            <person name="Rao P."/>
            <person name="Ye M."/>
            <person name="Lei B."/>
            <person name="Liao W."/>
            <person name="Wang J."/>
            <person name="Ji L."/>
            <person name="Li Y."/>
            <person name="Guo B."/>
            <person name="Mustafa N.S."/>
            <person name="Li S."/>
            <person name="Yun Q."/>
            <person name="Keller S.R."/>
            <person name="Mao J."/>
            <person name="Zhang R."/>
            <person name="Strauss S.H."/>
        </authorList>
    </citation>
    <scope>NUCLEOTIDE SEQUENCE</scope>
    <source>
        <strain evidence="4">GM15</strain>
        <tissue evidence="4">Leaf</tissue>
    </source>
</reference>
<feature type="compositionally biased region" description="Polar residues" evidence="3">
    <location>
        <begin position="667"/>
        <end position="678"/>
    </location>
</feature>
<dbReference type="EMBL" id="JAAWWB010000005">
    <property type="protein sequence ID" value="KAG6781974.1"/>
    <property type="molecule type" value="Genomic_DNA"/>
</dbReference>
<evidence type="ECO:0000256" key="2">
    <source>
        <dbReference type="SAM" id="Coils"/>
    </source>
</evidence>
<feature type="coiled-coil region" evidence="2">
    <location>
        <begin position="250"/>
        <end position="277"/>
    </location>
</feature>